<dbReference type="GO" id="GO:0003972">
    <property type="term" value="F:RNA ligase (ATP) activity"/>
    <property type="evidence" value="ECO:0007669"/>
    <property type="project" value="TreeGrafter"/>
</dbReference>
<dbReference type="GO" id="GO:0170057">
    <property type="term" value="F:RNA ligase (GTP) activity"/>
    <property type="evidence" value="ECO:0007669"/>
    <property type="project" value="UniProtKB-EC"/>
</dbReference>
<evidence type="ECO:0000256" key="3">
    <source>
        <dbReference type="ARBA" id="ARBA00022741"/>
    </source>
</evidence>
<dbReference type="GO" id="GO:0046872">
    <property type="term" value="F:metal ion binding"/>
    <property type="evidence" value="ECO:0007669"/>
    <property type="project" value="UniProtKB-UniRule"/>
</dbReference>
<dbReference type="InterPro" id="IPR036025">
    <property type="entry name" value="RtcB-like_sf"/>
</dbReference>
<keyword evidence="5 8" id="KW-0342">GTP-binding</keyword>
<accession>A0A1G2H0P3</accession>
<evidence type="ECO:0000256" key="5">
    <source>
        <dbReference type="ARBA" id="ARBA00023134"/>
    </source>
</evidence>
<dbReference type="EMBL" id="MHNZ01000028">
    <property type="protein sequence ID" value="OGZ55821.1"/>
    <property type="molecule type" value="Genomic_DNA"/>
</dbReference>
<reference evidence="11 12" key="1">
    <citation type="journal article" date="2016" name="Nat. Commun.">
        <title>Thousands of microbial genomes shed light on interconnected biogeochemical processes in an aquifer system.</title>
        <authorList>
            <person name="Anantharaman K."/>
            <person name="Brown C.T."/>
            <person name="Hug L.A."/>
            <person name="Sharon I."/>
            <person name="Castelle C.J."/>
            <person name="Probst A.J."/>
            <person name="Thomas B.C."/>
            <person name="Singh A."/>
            <person name="Wilkins M.J."/>
            <person name="Karaoz U."/>
            <person name="Brodie E.L."/>
            <person name="Williams K.H."/>
            <person name="Hubbard S.S."/>
            <person name="Banfield J.F."/>
        </authorList>
    </citation>
    <scope>NUCLEOTIDE SEQUENCE [LARGE SCALE GENOMIC DNA]</scope>
</reference>
<proteinExistence type="inferred from homology"/>
<feature type="binding site" evidence="8">
    <location>
        <begin position="343"/>
        <end position="344"/>
    </location>
    <ligand>
        <name>GMP</name>
        <dbReference type="ChEBI" id="CHEBI:58115"/>
    </ligand>
</feature>
<evidence type="ECO:0000256" key="7">
    <source>
        <dbReference type="ARBA" id="ARBA00047746"/>
    </source>
</evidence>
<keyword evidence="2 9" id="KW-0479">Metal-binding</keyword>
<evidence type="ECO:0000313" key="12">
    <source>
        <dbReference type="Proteomes" id="UP000177954"/>
    </source>
</evidence>
<dbReference type="GO" id="GO:0005525">
    <property type="term" value="F:GTP binding"/>
    <property type="evidence" value="ECO:0007669"/>
    <property type="project" value="UniProtKB-KW"/>
</dbReference>
<feature type="binding site" evidence="8">
    <location>
        <position position="382"/>
    </location>
    <ligand>
        <name>GMP</name>
        <dbReference type="ChEBI" id="CHEBI:58115"/>
    </ligand>
</feature>
<dbReference type="STRING" id="1802129.A3J04_01360"/>
<keyword evidence="4" id="KW-0692">RNA repair</keyword>
<keyword evidence="6 9" id="KW-0464">Manganese</keyword>
<dbReference type="InterPro" id="IPR001233">
    <property type="entry name" value="RtcB"/>
</dbReference>
<dbReference type="SUPFAM" id="SSF103365">
    <property type="entry name" value="Hypothetical protein PH1602"/>
    <property type="match status" value="1"/>
</dbReference>
<dbReference type="Gene3D" id="3.90.1860.10">
    <property type="entry name" value="tRNA-splicing ligase RtcB"/>
    <property type="match status" value="1"/>
</dbReference>
<sequence>MTFSCDNISEPEIRAKLEKISRVKSIVAGPLCLPNIHPKRGLEAPPQFVAATSGTIVPQLTAPAMNCGMSVFTTNLTKEDFSPEFLKKFAARLRAQVAPRVSKTRALLYWLGILDVGRLGLYDLLKNELEDFFINGAEAAIKKYNLPESELDHIEYRGCVLSEEERRAINLKTLVPRSSYTNGRHEMGYNFGGNHFLEIHAVEKILDKDLALRSDLREGQLVMMYHGGGGHATYHLGRYFAHREKNTRAERFVLFWLKLLFHFGSSDGIKNFRARWNAYFSHKPFPEIPADSTEGKRLWQSIQIALNYGYAFRVALLKRINDALPPKAGKATGEAHFLWDAAHNSITLENVDGRMLMVHRQDAMRVFSDKPVMIAGNYNTLSCIGMGSAGAAKTFWSCTPSAAKTIEKRAQTPNPEHYTLVSKRKNPDLKKIDHIASDGLFAVVQELEKEDIIKPIALLRPLGGIKGH</sequence>
<comment type="caution">
    <text evidence="11">The sequence shown here is derived from an EMBL/GenBank/DDBJ whole genome shotgun (WGS) entry which is preliminary data.</text>
</comment>
<feature type="binding site" evidence="9">
    <location>
        <position position="195"/>
    </location>
    <ligand>
        <name>Mn(2+)</name>
        <dbReference type="ChEBI" id="CHEBI:29035"/>
        <label>1</label>
    </ligand>
</feature>
<dbReference type="GO" id="GO:0042245">
    <property type="term" value="P:RNA repair"/>
    <property type="evidence" value="ECO:0007669"/>
    <property type="project" value="UniProtKB-KW"/>
</dbReference>
<evidence type="ECO:0000256" key="10">
    <source>
        <dbReference type="RuleBase" id="RU371113"/>
    </source>
</evidence>
<evidence type="ECO:0000256" key="9">
    <source>
        <dbReference type="PIRSR" id="PIRSR601233-3"/>
    </source>
</evidence>
<gene>
    <name evidence="10" type="primary">rtcB</name>
    <name evidence="11" type="ORF">A3J04_01360</name>
</gene>
<keyword evidence="3 8" id="KW-0547">Nucleotide-binding</keyword>
<dbReference type="Pfam" id="PF01139">
    <property type="entry name" value="RtcB"/>
    <property type="match status" value="1"/>
</dbReference>
<dbReference type="PANTHER" id="PTHR11118:SF1">
    <property type="entry name" value="RNA-SPLICING LIGASE RTCB HOMOLOG"/>
    <property type="match status" value="1"/>
</dbReference>
<feature type="binding site" evidence="9">
    <location>
        <position position="226"/>
    </location>
    <ligand>
        <name>Mn(2+)</name>
        <dbReference type="ChEBI" id="CHEBI:29035"/>
        <label>2</label>
    </ligand>
</feature>
<evidence type="ECO:0000313" key="11">
    <source>
        <dbReference type="EMBL" id="OGZ55821.1"/>
    </source>
</evidence>
<keyword evidence="1 10" id="KW-0436">Ligase</keyword>
<comment type="similarity">
    <text evidence="10">Belongs to the RtcB family.</text>
</comment>
<organism evidence="11 12">
    <name type="scientific">Candidatus Ryanbacteria bacterium RIFCSPLOWO2_02_FULL_47_14</name>
    <dbReference type="NCBI Taxonomy" id="1802129"/>
    <lineage>
        <taxon>Bacteria</taxon>
        <taxon>Candidatus Ryaniibacteriota</taxon>
    </lineage>
</organism>
<protein>
    <recommendedName>
        <fullName evidence="10">tRNA-splicing ligase RtcB</fullName>
        <ecNumber evidence="10">6.5.1.-</ecNumber>
    </recommendedName>
</protein>
<evidence type="ECO:0000256" key="6">
    <source>
        <dbReference type="ARBA" id="ARBA00023211"/>
    </source>
</evidence>
<dbReference type="AlphaFoldDB" id="A0A1G2H0P3"/>
<comment type="catalytic activity">
    <reaction evidence="7">
        <text>a 3'-end 3'-phospho-ribonucleotide-RNA + a 5'-end dephospho-ribonucleoside-RNA + GTP = a ribonucleotidyl-ribonucleotide-RNA + GMP + diphosphate</text>
        <dbReference type="Rhea" id="RHEA:68076"/>
        <dbReference type="Rhea" id="RHEA-COMP:10463"/>
        <dbReference type="Rhea" id="RHEA-COMP:13936"/>
        <dbReference type="Rhea" id="RHEA-COMP:17355"/>
        <dbReference type="ChEBI" id="CHEBI:33019"/>
        <dbReference type="ChEBI" id="CHEBI:37565"/>
        <dbReference type="ChEBI" id="CHEBI:58115"/>
        <dbReference type="ChEBI" id="CHEBI:83062"/>
        <dbReference type="ChEBI" id="CHEBI:138284"/>
        <dbReference type="ChEBI" id="CHEBI:173118"/>
        <dbReference type="EC" id="6.5.1.8"/>
    </reaction>
</comment>
<name>A0A1G2H0P3_9BACT</name>
<dbReference type="GO" id="GO:0006396">
    <property type="term" value="P:RNA processing"/>
    <property type="evidence" value="ECO:0007669"/>
    <property type="project" value="InterPro"/>
</dbReference>
<evidence type="ECO:0000256" key="1">
    <source>
        <dbReference type="ARBA" id="ARBA00022598"/>
    </source>
</evidence>
<evidence type="ECO:0000256" key="4">
    <source>
        <dbReference type="ARBA" id="ARBA00022800"/>
    </source>
</evidence>
<evidence type="ECO:0000256" key="8">
    <source>
        <dbReference type="PIRSR" id="PIRSR601233-2"/>
    </source>
</evidence>
<dbReference type="PANTHER" id="PTHR11118">
    <property type="entry name" value="RNA-SPLICING LIGASE RTCB HOMOLOG"/>
    <property type="match status" value="1"/>
</dbReference>
<comment type="subunit">
    <text evidence="10">Monomer.</text>
</comment>
<dbReference type="Proteomes" id="UP000177954">
    <property type="component" value="Unassembled WGS sequence"/>
</dbReference>
<feature type="binding site" evidence="8">
    <location>
        <begin position="194"/>
        <end position="198"/>
    </location>
    <ligand>
        <name>GMP</name>
        <dbReference type="ChEBI" id="CHEBI:58115"/>
    </ligand>
</feature>
<comment type="cofactor">
    <cofactor evidence="9 10">
        <name>Mn(2+)</name>
        <dbReference type="ChEBI" id="CHEBI:29035"/>
    </cofactor>
    <text evidence="9 10">Binds 2 manganese ions per subunit.</text>
</comment>
<dbReference type="EC" id="6.5.1.-" evidence="10"/>
<evidence type="ECO:0000256" key="2">
    <source>
        <dbReference type="ARBA" id="ARBA00022723"/>
    </source>
</evidence>
<feature type="binding site" evidence="9">
    <location>
        <position position="343"/>
    </location>
    <ligand>
        <name>Mn(2+)</name>
        <dbReference type="ChEBI" id="CHEBI:29035"/>
        <label>2</label>
    </ligand>
</feature>